<dbReference type="RefSeq" id="WP_328965396.1">
    <property type="nucleotide sequence ID" value="NZ_CP108090.1"/>
</dbReference>
<reference evidence="2" key="1">
    <citation type="submission" date="2022-10" db="EMBL/GenBank/DDBJ databases">
        <title>The complete genomes of actinobacterial strains from the NBC collection.</title>
        <authorList>
            <person name="Joergensen T.S."/>
            <person name="Alvarez Arevalo M."/>
            <person name="Sterndorff E.B."/>
            <person name="Faurdal D."/>
            <person name="Vuksanovic O."/>
            <person name="Mourched A.-S."/>
            <person name="Charusanti P."/>
            <person name="Shaw S."/>
            <person name="Blin K."/>
            <person name="Weber T."/>
        </authorList>
    </citation>
    <scope>NUCLEOTIDE SEQUENCE</scope>
    <source>
        <strain evidence="2">NBC_00248</strain>
    </source>
</reference>
<evidence type="ECO:0000313" key="3">
    <source>
        <dbReference type="Proteomes" id="UP001432039"/>
    </source>
</evidence>
<proteinExistence type="predicted"/>
<feature type="compositionally biased region" description="Basic and acidic residues" evidence="1">
    <location>
        <begin position="156"/>
        <end position="165"/>
    </location>
</feature>
<accession>A0ABZ1TRQ5</accession>
<protein>
    <submittedName>
        <fullName evidence="2">Uncharacterized protein</fullName>
    </submittedName>
</protein>
<evidence type="ECO:0000313" key="2">
    <source>
        <dbReference type="EMBL" id="WUQ17169.1"/>
    </source>
</evidence>
<organism evidence="2 3">
    <name type="scientific">Streptomyces virginiae</name>
    <name type="common">Streptomyces cinnamonensis</name>
    <dbReference type="NCBI Taxonomy" id="1961"/>
    <lineage>
        <taxon>Bacteria</taxon>
        <taxon>Bacillati</taxon>
        <taxon>Actinomycetota</taxon>
        <taxon>Actinomycetes</taxon>
        <taxon>Kitasatosporales</taxon>
        <taxon>Streptomycetaceae</taxon>
        <taxon>Streptomyces</taxon>
    </lineage>
</organism>
<keyword evidence="3" id="KW-1185">Reference proteome</keyword>
<gene>
    <name evidence="2" type="ORF">OG517_40430</name>
</gene>
<sequence>MLEATLSALAMTGATTIVAAMATDAWQNTRAGTHRVFRRAGATEAEGAALLTLLDADAELVDGAAADEDAGAVRADLAPSWNRRLTALLRDHPEAAADLRELLASAPGAGNSTSWVQNVRVSGHGHAYPVQGGNIVIHNTGPESESEPEAPAQTPADREREGRSS</sequence>
<dbReference type="Proteomes" id="UP001432039">
    <property type="component" value="Chromosome"/>
</dbReference>
<dbReference type="EMBL" id="CP108090">
    <property type="protein sequence ID" value="WUQ17169.1"/>
    <property type="molecule type" value="Genomic_DNA"/>
</dbReference>
<evidence type="ECO:0000256" key="1">
    <source>
        <dbReference type="SAM" id="MobiDB-lite"/>
    </source>
</evidence>
<name>A0ABZ1TRQ5_STRVG</name>
<feature type="region of interest" description="Disordered" evidence="1">
    <location>
        <begin position="130"/>
        <end position="165"/>
    </location>
</feature>